<evidence type="ECO:0000256" key="6">
    <source>
        <dbReference type="SAM" id="SignalP"/>
    </source>
</evidence>
<keyword evidence="2 4" id="KW-0479">Metal-binding</keyword>
<proteinExistence type="predicted"/>
<evidence type="ECO:0000313" key="9">
    <source>
        <dbReference type="Proteomes" id="UP001139031"/>
    </source>
</evidence>
<dbReference type="Proteomes" id="UP001139031">
    <property type="component" value="Unassembled WGS sequence"/>
</dbReference>
<sequence length="599" mass="63840">MSDQSSTRLAASSFLLHVVVASGCAMGAPLDDDATDTGELGSTTAVEPELPDAPAPLPEEARAVFASYCVDCHGPDSPGSGNIRIIDDLAAIVERGLVVAGDPAASKIYQRLTDEANPMPPAGVAARPSAAEIELVRRWITAGALPGEQACDNGFVGFDDMIAAMSRDIFEQVDDADRIHTRYLTLTHLHNAGMCDRELDLYRTAIAKGVNSLSLQPTLAEPVAIDERRTIFRIDLRDYGWDANPNFVTSDLWDTVAAFNPFAVGFERGPADDLRALAGSAFAFQPADSFLQVAAGGALAGVDPDLNLYYKILQLPHAGAPDNSVAALERLPFIGLTDRAAAVTAGEVSRVIVQDSGVSQNNRAFDRYSGPSFGSYYYRSFDFAGESGAANLFTNPTDFVADGGEMIFTLPNGLQGYAISNAADELIPDAPTNVVKDLGQRDAVVRVGVSCMSCHSAGIITRADEFYAFYQGVENNFQQGERDLIDLLFADPDGAVADQGADARQFQDRLLRLGVTSPTPEPIYGLSLQFEANLGLERVAAEVGMTPREFSFELGALDGVFDKLRAGTMTRDELAGLYRASLCVLLPGEDVLPAGCTPA</sequence>
<feature type="signal peptide" evidence="6">
    <location>
        <begin position="1"/>
        <end position="27"/>
    </location>
</feature>
<evidence type="ECO:0000313" key="8">
    <source>
        <dbReference type="EMBL" id="MBZ5714847.1"/>
    </source>
</evidence>
<dbReference type="InterPro" id="IPR009056">
    <property type="entry name" value="Cyt_c-like_dom"/>
</dbReference>
<dbReference type="PROSITE" id="PS51007">
    <property type="entry name" value="CYTC"/>
    <property type="match status" value="1"/>
</dbReference>
<gene>
    <name evidence="8" type="ORF">K7C98_36915</name>
</gene>
<evidence type="ECO:0000259" key="7">
    <source>
        <dbReference type="PROSITE" id="PS51007"/>
    </source>
</evidence>
<dbReference type="InterPro" id="IPR011429">
    <property type="entry name" value="Cyt_c_Planctomycete-type"/>
</dbReference>
<keyword evidence="6" id="KW-0732">Signal</keyword>
<organism evidence="8 9">
    <name type="scientific">Nannocystis pusilla</name>
    <dbReference type="NCBI Taxonomy" id="889268"/>
    <lineage>
        <taxon>Bacteria</taxon>
        <taxon>Pseudomonadati</taxon>
        <taxon>Myxococcota</taxon>
        <taxon>Polyangia</taxon>
        <taxon>Nannocystales</taxon>
        <taxon>Nannocystaceae</taxon>
        <taxon>Nannocystis</taxon>
    </lineage>
</organism>
<accession>A0ABS7U2V2</accession>
<feature type="region of interest" description="Disordered" evidence="5">
    <location>
        <begin position="30"/>
        <end position="56"/>
    </location>
</feature>
<evidence type="ECO:0000256" key="2">
    <source>
        <dbReference type="ARBA" id="ARBA00022723"/>
    </source>
</evidence>
<evidence type="ECO:0000256" key="1">
    <source>
        <dbReference type="ARBA" id="ARBA00022617"/>
    </source>
</evidence>
<reference evidence="8" key="1">
    <citation type="submission" date="2021-08" db="EMBL/GenBank/DDBJ databases">
        <authorList>
            <person name="Stevens D.C."/>
        </authorList>
    </citation>
    <scope>NUCLEOTIDE SEQUENCE</scope>
    <source>
        <strain evidence="8">DSM 53165</strain>
    </source>
</reference>
<dbReference type="EMBL" id="JAIRAU010000052">
    <property type="protein sequence ID" value="MBZ5714847.1"/>
    <property type="molecule type" value="Genomic_DNA"/>
</dbReference>
<dbReference type="RefSeq" id="WP_224196579.1">
    <property type="nucleotide sequence ID" value="NZ_JAIRAU010000052.1"/>
</dbReference>
<protein>
    <recommendedName>
        <fullName evidence="7">Cytochrome c domain-containing protein</fullName>
    </recommendedName>
</protein>
<keyword evidence="9" id="KW-1185">Reference proteome</keyword>
<feature type="domain" description="Cytochrome c" evidence="7">
    <location>
        <begin position="56"/>
        <end position="144"/>
    </location>
</feature>
<dbReference type="Gene3D" id="1.10.760.10">
    <property type="entry name" value="Cytochrome c-like domain"/>
    <property type="match status" value="1"/>
</dbReference>
<name>A0ABS7U2V2_9BACT</name>
<keyword evidence="1 4" id="KW-0349">Heme</keyword>
<feature type="chain" id="PRO_5047134305" description="Cytochrome c domain-containing protein" evidence="6">
    <location>
        <begin position="28"/>
        <end position="599"/>
    </location>
</feature>
<evidence type="ECO:0000256" key="3">
    <source>
        <dbReference type="ARBA" id="ARBA00023004"/>
    </source>
</evidence>
<dbReference type="Pfam" id="PF07635">
    <property type="entry name" value="PSCyt1"/>
    <property type="match status" value="1"/>
</dbReference>
<evidence type="ECO:0000256" key="5">
    <source>
        <dbReference type="SAM" id="MobiDB-lite"/>
    </source>
</evidence>
<keyword evidence="3 4" id="KW-0408">Iron</keyword>
<comment type="caution">
    <text evidence="8">The sequence shown here is derived from an EMBL/GenBank/DDBJ whole genome shotgun (WGS) entry which is preliminary data.</text>
</comment>
<dbReference type="InterPro" id="IPR036909">
    <property type="entry name" value="Cyt_c-like_dom_sf"/>
</dbReference>
<dbReference type="SUPFAM" id="SSF46626">
    <property type="entry name" value="Cytochrome c"/>
    <property type="match status" value="1"/>
</dbReference>
<evidence type="ECO:0000256" key="4">
    <source>
        <dbReference type="PROSITE-ProRule" id="PRU00433"/>
    </source>
</evidence>